<keyword evidence="4" id="KW-0670">Pyruvate</keyword>
<keyword evidence="2 4" id="KW-0808">Transferase</keyword>
<evidence type="ECO:0000256" key="2">
    <source>
        <dbReference type="ARBA" id="ARBA00022679"/>
    </source>
</evidence>
<evidence type="ECO:0000256" key="1">
    <source>
        <dbReference type="ARBA" id="ARBA00007837"/>
    </source>
</evidence>
<dbReference type="Pfam" id="PF05524">
    <property type="entry name" value="PEP-utilisers_N"/>
    <property type="match status" value="1"/>
</dbReference>
<accession>A0A379FVE3</accession>
<dbReference type="SUPFAM" id="SSF47831">
    <property type="entry name" value="Enzyme I of the PEP:sugar phosphotransferase system HPr-binding (sub)domain"/>
    <property type="match status" value="1"/>
</dbReference>
<evidence type="ECO:0000313" key="4">
    <source>
        <dbReference type="EMBL" id="SUC32592.1"/>
    </source>
</evidence>
<organism evidence="4 5">
    <name type="scientific">Providencia rettgeri</name>
    <dbReference type="NCBI Taxonomy" id="587"/>
    <lineage>
        <taxon>Bacteria</taxon>
        <taxon>Pseudomonadati</taxon>
        <taxon>Pseudomonadota</taxon>
        <taxon>Gammaproteobacteria</taxon>
        <taxon>Enterobacterales</taxon>
        <taxon>Morganellaceae</taxon>
        <taxon>Providencia</taxon>
    </lineage>
</organism>
<name>A0A379FVE3_PRORE</name>
<proteinExistence type="inferred from homology"/>
<dbReference type="Proteomes" id="UP000254208">
    <property type="component" value="Unassembled WGS sequence"/>
</dbReference>
<dbReference type="InterPro" id="IPR008731">
    <property type="entry name" value="PTS_EIN"/>
</dbReference>
<dbReference type="AlphaFoldDB" id="A0A379FVE3"/>
<dbReference type="Gene3D" id="1.10.274.10">
    <property type="entry name" value="PtsI, HPr-binding domain"/>
    <property type="match status" value="1"/>
</dbReference>
<sequence>MAYGWQDSSQPSLDSIFQASAIDIDKEKQRLVAALESATAECRRISKRFMASSAKESAAIFDLYNHLLSDPQLKNTCLPLLMTMQPLNGRLKRLLKIMWSSFLACVTFI</sequence>
<feature type="domain" description="Phosphotransferase system enzyme I N-terminal" evidence="3">
    <location>
        <begin position="19"/>
        <end position="75"/>
    </location>
</feature>
<evidence type="ECO:0000313" key="5">
    <source>
        <dbReference type="Proteomes" id="UP000254208"/>
    </source>
</evidence>
<dbReference type="InterPro" id="IPR036618">
    <property type="entry name" value="PtsI_HPr-bd_sf"/>
</dbReference>
<gene>
    <name evidence="4" type="ORF">NCTC11801_03592</name>
</gene>
<dbReference type="EMBL" id="UGTZ01000001">
    <property type="protein sequence ID" value="SUC32592.1"/>
    <property type="molecule type" value="Genomic_DNA"/>
</dbReference>
<reference evidence="4 5" key="1">
    <citation type="submission" date="2018-06" db="EMBL/GenBank/DDBJ databases">
        <authorList>
            <consortium name="Pathogen Informatics"/>
            <person name="Doyle S."/>
        </authorList>
    </citation>
    <scope>NUCLEOTIDE SEQUENCE [LARGE SCALE GENOMIC DNA]</scope>
    <source>
        <strain evidence="4 5">NCTC11801</strain>
    </source>
</reference>
<evidence type="ECO:0000259" key="3">
    <source>
        <dbReference type="Pfam" id="PF05524"/>
    </source>
</evidence>
<dbReference type="GO" id="GO:0009401">
    <property type="term" value="P:phosphoenolpyruvate-dependent sugar phosphotransferase system"/>
    <property type="evidence" value="ECO:0007669"/>
    <property type="project" value="InterPro"/>
</dbReference>
<comment type="similarity">
    <text evidence="1">Belongs to the PEP-utilizing enzyme family.</text>
</comment>
<dbReference type="GO" id="GO:0016740">
    <property type="term" value="F:transferase activity"/>
    <property type="evidence" value="ECO:0007669"/>
    <property type="project" value="UniProtKB-KW"/>
</dbReference>
<protein>
    <submittedName>
        <fullName evidence="4">Fused phosphoenolpyruvate-protein phosphotransferase PtsP/GAF domain</fullName>
    </submittedName>
</protein>